<accession>A0A6J8AUJ7</accession>
<organism evidence="1 2">
    <name type="scientific">Mytilus coruscus</name>
    <name type="common">Sea mussel</name>
    <dbReference type="NCBI Taxonomy" id="42192"/>
    <lineage>
        <taxon>Eukaryota</taxon>
        <taxon>Metazoa</taxon>
        <taxon>Spiralia</taxon>
        <taxon>Lophotrochozoa</taxon>
        <taxon>Mollusca</taxon>
        <taxon>Bivalvia</taxon>
        <taxon>Autobranchia</taxon>
        <taxon>Pteriomorphia</taxon>
        <taxon>Mytilida</taxon>
        <taxon>Mytiloidea</taxon>
        <taxon>Mytilidae</taxon>
        <taxon>Mytilinae</taxon>
        <taxon>Mytilus</taxon>
    </lineage>
</organism>
<dbReference type="Proteomes" id="UP000507470">
    <property type="component" value="Unassembled WGS sequence"/>
</dbReference>
<keyword evidence="2" id="KW-1185">Reference proteome</keyword>
<evidence type="ECO:0000313" key="2">
    <source>
        <dbReference type="Proteomes" id="UP000507470"/>
    </source>
</evidence>
<proteinExistence type="predicted"/>
<dbReference type="AlphaFoldDB" id="A0A6J8AUJ7"/>
<evidence type="ECO:0000313" key="1">
    <source>
        <dbReference type="EMBL" id="CAC5373593.1"/>
    </source>
</evidence>
<gene>
    <name evidence="1" type="ORF">MCOR_11307</name>
</gene>
<reference evidence="1 2" key="1">
    <citation type="submission" date="2020-06" db="EMBL/GenBank/DDBJ databases">
        <authorList>
            <person name="Li R."/>
            <person name="Bekaert M."/>
        </authorList>
    </citation>
    <scope>NUCLEOTIDE SEQUENCE [LARGE SCALE GENOMIC DNA]</scope>
    <source>
        <strain evidence="2">wild</strain>
    </source>
</reference>
<name>A0A6J8AUJ7_MYTCO</name>
<protein>
    <submittedName>
        <fullName evidence="1">Uncharacterized protein</fullName>
    </submittedName>
</protein>
<dbReference type="OrthoDB" id="6054650at2759"/>
<dbReference type="EMBL" id="CACVKT020001915">
    <property type="protein sequence ID" value="CAC5373593.1"/>
    <property type="molecule type" value="Genomic_DNA"/>
</dbReference>
<sequence length="336" mass="38776">MLLSELFIPEQVNNKILLCVLESIKYGGIDVLINNLFAPVHEDLHLSNTDNETSSIMLDSLRYRILRDVMGGYSIKTSITRYYKGLVMADSLLKSETSTFIIENCKHYIDRISKKLAEKLPPPNTKGETYSLRQCYYKLLQNCIKTDSVSGWLLYASYYYVTRQYDATLKLTDYILSKWSPDMILIGSEHNTNEGSYRHNVHSTMTLNENMTLFTKDDIQFVPNSSLIPEELQLEVKDHIIQIQPVFMAHCLRLLCYHHLGDIPNRRHALRDLYLTVNVGPFTSEGSLSSSLTIFGVCYEISEYKDKAYQCYIKSLQYIKCKCSTAEIRKSKLFDI</sequence>